<dbReference type="SUPFAM" id="SSF55729">
    <property type="entry name" value="Acyl-CoA N-acyltransferases (Nat)"/>
    <property type="match status" value="1"/>
</dbReference>
<dbReference type="Proteomes" id="UP000198728">
    <property type="component" value="Unassembled WGS sequence"/>
</dbReference>
<protein>
    <recommendedName>
        <fullName evidence="1">N-acetyltransferase domain-containing protein</fullName>
    </recommendedName>
</protein>
<gene>
    <name evidence="2" type="ORF">SAMN04488094_11382</name>
</gene>
<dbReference type="GO" id="GO:0016747">
    <property type="term" value="F:acyltransferase activity, transferring groups other than amino-acyl groups"/>
    <property type="evidence" value="ECO:0007669"/>
    <property type="project" value="InterPro"/>
</dbReference>
<dbReference type="EMBL" id="FOLG01000013">
    <property type="protein sequence ID" value="SFD02410.1"/>
    <property type="molecule type" value="Genomic_DNA"/>
</dbReference>
<reference evidence="2 3" key="1">
    <citation type="submission" date="2016-10" db="EMBL/GenBank/DDBJ databases">
        <authorList>
            <person name="de Groot N.N."/>
        </authorList>
    </citation>
    <scope>NUCLEOTIDE SEQUENCE [LARGE SCALE GENOMIC DNA]</scope>
    <source>
        <strain evidence="2 3">DSM 19548</strain>
    </source>
</reference>
<keyword evidence="3" id="KW-1185">Reference proteome</keyword>
<feature type="domain" description="N-acetyltransferase" evidence="1">
    <location>
        <begin position="51"/>
        <end position="165"/>
    </location>
</feature>
<proteinExistence type="predicted"/>
<dbReference type="Gene3D" id="3.40.630.30">
    <property type="match status" value="1"/>
</dbReference>
<dbReference type="OrthoDB" id="275336at2"/>
<dbReference type="AlphaFoldDB" id="A0A1I1P8S5"/>
<dbReference type="RefSeq" id="WP_093362158.1">
    <property type="nucleotide sequence ID" value="NZ_FOLG01000013.1"/>
</dbReference>
<dbReference type="InterPro" id="IPR016181">
    <property type="entry name" value="Acyl_CoA_acyltransferase"/>
</dbReference>
<accession>A0A1I1P8S5</accession>
<organism evidence="2 3">
    <name type="scientific">Tropicimonas isoalkanivorans</name>
    <dbReference type="NCBI Taxonomy" id="441112"/>
    <lineage>
        <taxon>Bacteria</taxon>
        <taxon>Pseudomonadati</taxon>
        <taxon>Pseudomonadota</taxon>
        <taxon>Alphaproteobacteria</taxon>
        <taxon>Rhodobacterales</taxon>
        <taxon>Roseobacteraceae</taxon>
        <taxon>Tropicimonas</taxon>
    </lineage>
</organism>
<evidence type="ECO:0000313" key="3">
    <source>
        <dbReference type="Proteomes" id="UP000198728"/>
    </source>
</evidence>
<name>A0A1I1P8S5_9RHOB</name>
<evidence type="ECO:0000313" key="2">
    <source>
        <dbReference type="EMBL" id="SFD02410.1"/>
    </source>
</evidence>
<evidence type="ECO:0000259" key="1">
    <source>
        <dbReference type="Pfam" id="PF00583"/>
    </source>
</evidence>
<dbReference type="Pfam" id="PF00583">
    <property type="entry name" value="Acetyltransf_1"/>
    <property type="match status" value="1"/>
</dbReference>
<dbReference type="InterPro" id="IPR000182">
    <property type="entry name" value="GNAT_dom"/>
</dbReference>
<dbReference type="STRING" id="441112.SAMN04488094_11382"/>
<sequence length="188" mass="21569">MSVIPVGTEIPYTVTWLEMTERPSYSWPHQPAGAPASLLKAEEPPNWFFLSLYEAVGREYAWEDMHYRSEEDLAAWLARPGRSLHTLMRRGWPHGFFMLDNTTPEVCDITYFGLVPQAVGRGLGRFLLETAVLTGWSLPDVRKLTVNTCTLDHPRALGTYQRCGFVPVRRTEHTRVLKRPLDSRRIPD</sequence>